<dbReference type="InParanoid" id="D3BVJ4"/>
<reference evidence="1 2" key="1">
    <citation type="journal article" date="2011" name="Genome Res.">
        <title>Phylogeny-wide analysis of social amoeba genomes highlights ancient origins for complex intercellular communication.</title>
        <authorList>
            <person name="Heidel A.J."/>
            <person name="Lawal H.M."/>
            <person name="Felder M."/>
            <person name="Schilde C."/>
            <person name="Helps N.R."/>
            <person name="Tunggal B."/>
            <person name="Rivero F."/>
            <person name="John U."/>
            <person name="Schleicher M."/>
            <person name="Eichinger L."/>
            <person name="Platzer M."/>
            <person name="Noegel A.A."/>
            <person name="Schaap P."/>
            <person name="Gloeckner G."/>
        </authorList>
    </citation>
    <scope>NUCLEOTIDE SEQUENCE [LARGE SCALE GENOMIC DNA]</scope>
    <source>
        <strain evidence="2">ATCC 26659 / Pp 5 / PN500</strain>
    </source>
</reference>
<keyword evidence="2" id="KW-1185">Reference proteome</keyword>
<organism evidence="1 2">
    <name type="scientific">Heterostelium pallidum (strain ATCC 26659 / Pp 5 / PN500)</name>
    <name type="common">Cellular slime mold</name>
    <name type="synonym">Polysphondylium pallidum</name>
    <dbReference type="NCBI Taxonomy" id="670386"/>
    <lineage>
        <taxon>Eukaryota</taxon>
        <taxon>Amoebozoa</taxon>
        <taxon>Evosea</taxon>
        <taxon>Eumycetozoa</taxon>
        <taxon>Dictyostelia</taxon>
        <taxon>Acytosteliales</taxon>
        <taxon>Acytosteliaceae</taxon>
        <taxon>Heterostelium</taxon>
    </lineage>
</organism>
<dbReference type="Gene3D" id="3.90.1570.10">
    <property type="entry name" value="tt1808, chain A"/>
    <property type="match status" value="1"/>
</dbReference>
<dbReference type="GeneID" id="31367053"/>
<dbReference type="RefSeq" id="XP_020426751.1">
    <property type="nucleotide sequence ID" value="XM_020582335.1"/>
</dbReference>
<evidence type="ECO:0000313" key="2">
    <source>
        <dbReference type="Proteomes" id="UP000001396"/>
    </source>
</evidence>
<dbReference type="Proteomes" id="UP000001396">
    <property type="component" value="Unassembled WGS sequence"/>
</dbReference>
<dbReference type="EMBL" id="ADBJ01000062">
    <property type="protein sequence ID" value="EFA74617.1"/>
    <property type="molecule type" value="Genomic_DNA"/>
</dbReference>
<name>D3BVJ4_HETP5</name>
<dbReference type="GO" id="GO:0006281">
    <property type="term" value="P:DNA repair"/>
    <property type="evidence" value="ECO:0007669"/>
    <property type="project" value="UniProtKB-ARBA"/>
</dbReference>
<dbReference type="InterPro" id="IPR011335">
    <property type="entry name" value="Restrct_endonuc-II-like"/>
</dbReference>
<protein>
    <submittedName>
        <fullName evidence="1">Uncharacterized protein</fullName>
    </submittedName>
</protein>
<comment type="caution">
    <text evidence="1">The sequence shown here is derived from an EMBL/GenBank/DDBJ whole genome shotgun (WGS) entry which is preliminary data.</text>
</comment>
<dbReference type="SUPFAM" id="SSF52980">
    <property type="entry name" value="Restriction endonuclease-like"/>
    <property type="match status" value="1"/>
</dbReference>
<dbReference type="OMA" id="GESILWI"/>
<accession>D3BVJ4</accession>
<dbReference type="InterPro" id="IPR012296">
    <property type="entry name" value="Nuclease_put_TT1808"/>
</dbReference>
<evidence type="ECO:0000313" key="1">
    <source>
        <dbReference type="EMBL" id="EFA74617.1"/>
    </source>
</evidence>
<gene>
    <name evidence="1" type="ORF">PPL_11585</name>
</gene>
<dbReference type="AlphaFoldDB" id="D3BVJ4"/>
<dbReference type="FunCoup" id="D3BVJ4">
    <property type="interactions" value="1"/>
</dbReference>
<sequence length="362" mass="41467">MNFNNNSNDNQREQKKPTFEYLNLPWKLDSLTYSKILKLNPQVPIGEYDPLVQKIKIPVETPINIAPVFSIIDKLFSDPLEEIVEFNSEQNYFETEGESILWIKDFASTPDIQSLELLCQLSEWKDNNKIKGDVLGSSCNFRFQVNGVTLTFMPRGGFMSQEKRETVPISIREQKYIPIPPDFVIEIRSFMNGTNNKLIYQHRRMCHWITSGVQSAILLDLKGNTVYLYCQTNLTNLANQVTTQQANHPNEINKLQTEIQNTEKLLENPVGLIPMIIETLQSTLEKMRKSLIDLQYQQVYYQNLVAVTPFDFFGVQENFPNVSCIAIPLNLASDAHQGPNIIIRGVGAVDGLRINLSHLKLR</sequence>
<proteinExistence type="predicted"/>